<dbReference type="AlphaFoldDB" id="A0A4R4SMI9"/>
<proteinExistence type="predicted"/>
<dbReference type="Proteomes" id="UP000295345">
    <property type="component" value="Unassembled WGS sequence"/>
</dbReference>
<reference evidence="3 4" key="1">
    <citation type="submission" date="2019-03" db="EMBL/GenBank/DDBJ databases">
        <title>Draft genome sequences of novel Actinobacteria.</title>
        <authorList>
            <person name="Sahin N."/>
            <person name="Ay H."/>
            <person name="Saygin H."/>
        </authorList>
    </citation>
    <scope>NUCLEOTIDE SEQUENCE [LARGE SCALE GENOMIC DNA]</scope>
    <source>
        <strain evidence="3 4">DSM 41900</strain>
    </source>
</reference>
<dbReference type="RefSeq" id="WP_132821736.1">
    <property type="nucleotide sequence ID" value="NZ_SMKI01000558.1"/>
</dbReference>
<evidence type="ECO:0000313" key="4">
    <source>
        <dbReference type="Proteomes" id="UP000295345"/>
    </source>
</evidence>
<evidence type="ECO:0000259" key="2">
    <source>
        <dbReference type="Pfam" id="PF19803"/>
    </source>
</evidence>
<dbReference type="InterPro" id="IPR046253">
    <property type="entry name" value="DUF6286"/>
</dbReference>
<keyword evidence="4" id="KW-1185">Reference proteome</keyword>
<dbReference type="Pfam" id="PF19803">
    <property type="entry name" value="DUF6286"/>
    <property type="match status" value="1"/>
</dbReference>
<feature type="domain" description="DUF6286" evidence="2">
    <location>
        <begin position="88"/>
        <end position="183"/>
    </location>
</feature>
<organism evidence="3 4">
    <name type="scientific">Streptomyces hainanensis</name>
    <dbReference type="NCBI Taxonomy" id="402648"/>
    <lineage>
        <taxon>Bacteria</taxon>
        <taxon>Bacillati</taxon>
        <taxon>Actinomycetota</taxon>
        <taxon>Actinomycetes</taxon>
        <taxon>Kitasatosporales</taxon>
        <taxon>Streptomycetaceae</taxon>
        <taxon>Streptomyces</taxon>
    </lineage>
</organism>
<feature type="region of interest" description="Disordered" evidence="1">
    <location>
        <begin position="1"/>
        <end position="34"/>
    </location>
</feature>
<name>A0A4R4SMI9_9ACTN</name>
<protein>
    <recommendedName>
        <fullName evidence="2">DUF6286 domain-containing protein</fullName>
    </recommendedName>
</protein>
<gene>
    <name evidence="3" type="ORF">E1283_32390</name>
</gene>
<feature type="compositionally biased region" description="Low complexity" evidence="1">
    <location>
        <begin position="1"/>
        <end position="33"/>
    </location>
</feature>
<dbReference type="EMBL" id="SMKI01000558">
    <property type="protein sequence ID" value="TDC63449.1"/>
    <property type="molecule type" value="Genomic_DNA"/>
</dbReference>
<accession>A0A4R4SMI9</accession>
<evidence type="ECO:0000256" key="1">
    <source>
        <dbReference type="SAM" id="MobiDB-lite"/>
    </source>
</evidence>
<sequence>MRPARAEPAAGAAPAVARRAPGGRRTPTRAGTPVESVRVLAHAPPPRRRWPAPAGALLAPAAALPGLALARELALPAPDTALVTAAVTLALLGGWLVRRAVVPLAPARAGLDLSAVALLLQDTAAETPGVACAHVRVRRRRATVAVRVRCGDPETAHDWLVETLTARLARLSPDRPFRLVVRVTPHR</sequence>
<evidence type="ECO:0000313" key="3">
    <source>
        <dbReference type="EMBL" id="TDC63449.1"/>
    </source>
</evidence>
<comment type="caution">
    <text evidence="3">The sequence shown here is derived from an EMBL/GenBank/DDBJ whole genome shotgun (WGS) entry which is preliminary data.</text>
</comment>